<keyword evidence="2" id="KW-1185">Reference proteome</keyword>
<comment type="caution">
    <text evidence="1">The sequence shown here is derived from an EMBL/GenBank/DDBJ whole genome shotgun (WGS) entry which is preliminary data.</text>
</comment>
<dbReference type="Proteomes" id="UP001151760">
    <property type="component" value="Unassembled WGS sequence"/>
</dbReference>
<evidence type="ECO:0000313" key="1">
    <source>
        <dbReference type="EMBL" id="GJT78616.1"/>
    </source>
</evidence>
<protein>
    <submittedName>
        <fullName evidence="1">Uncharacterized protein</fullName>
    </submittedName>
</protein>
<organism evidence="1 2">
    <name type="scientific">Tanacetum coccineum</name>
    <dbReference type="NCBI Taxonomy" id="301880"/>
    <lineage>
        <taxon>Eukaryota</taxon>
        <taxon>Viridiplantae</taxon>
        <taxon>Streptophyta</taxon>
        <taxon>Embryophyta</taxon>
        <taxon>Tracheophyta</taxon>
        <taxon>Spermatophyta</taxon>
        <taxon>Magnoliopsida</taxon>
        <taxon>eudicotyledons</taxon>
        <taxon>Gunneridae</taxon>
        <taxon>Pentapetalae</taxon>
        <taxon>asterids</taxon>
        <taxon>campanulids</taxon>
        <taxon>Asterales</taxon>
        <taxon>Asteraceae</taxon>
        <taxon>Asteroideae</taxon>
        <taxon>Anthemideae</taxon>
        <taxon>Anthemidinae</taxon>
        <taxon>Tanacetum</taxon>
    </lineage>
</organism>
<reference evidence="1" key="1">
    <citation type="journal article" date="2022" name="Int. J. Mol. Sci.">
        <title>Draft Genome of Tanacetum Coccineum: Genomic Comparison of Closely Related Tanacetum-Family Plants.</title>
        <authorList>
            <person name="Yamashiro T."/>
            <person name="Shiraishi A."/>
            <person name="Nakayama K."/>
            <person name="Satake H."/>
        </authorList>
    </citation>
    <scope>NUCLEOTIDE SEQUENCE</scope>
</reference>
<gene>
    <name evidence="1" type="ORF">Tco_1045341</name>
</gene>
<proteinExistence type="predicted"/>
<reference evidence="1" key="2">
    <citation type="submission" date="2022-01" db="EMBL/GenBank/DDBJ databases">
        <authorList>
            <person name="Yamashiro T."/>
            <person name="Shiraishi A."/>
            <person name="Satake H."/>
            <person name="Nakayama K."/>
        </authorList>
    </citation>
    <scope>NUCLEOTIDE SEQUENCE</scope>
</reference>
<name>A0ABQ5GSH7_9ASTR</name>
<dbReference type="EMBL" id="BQNB010018819">
    <property type="protein sequence ID" value="GJT78616.1"/>
    <property type="molecule type" value="Genomic_DNA"/>
</dbReference>
<sequence>MAMKDHIRAASSDHRRIRILMKSPSDTKAEYVRARARGKSSKRKSCTGSKLRRRKHCLLVAAKADAAHDAFESNTDIRFEELAQDLARDNNNESSSGEEEVGVSVSVPATGEGVVICDLGGWVRIVCSGTVGDSGVVSVGSCGGRARGVLRKTLSRTKEKGFLSWSSATTSLTSLVSVWACSLKHVIGVVAEPSLTIALKQ</sequence>
<evidence type="ECO:0000313" key="2">
    <source>
        <dbReference type="Proteomes" id="UP001151760"/>
    </source>
</evidence>
<accession>A0ABQ5GSH7</accession>